<sequence>MTENANVDMVLIIQTVTVIMIKKIVQK</sequence>
<gene>
    <name evidence="1" type="ORF">METZ01_LOCUS153952</name>
</gene>
<accession>A0A382AHZ2</accession>
<reference evidence="1" key="1">
    <citation type="submission" date="2018-05" db="EMBL/GenBank/DDBJ databases">
        <authorList>
            <person name="Lanie J.A."/>
            <person name="Ng W.-L."/>
            <person name="Kazmierczak K.M."/>
            <person name="Andrzejewski T.M."/>
            <person name="Davidsen T.M."/>
            <person name="Wayne K.J."/>
            <person name="Tettelin H."/>
            <person name="Glass J.I."/>
            <person name="Rusch D."/>
            <person name="Podicherti R."/>
            <person name="Tsui H.-C.T."/>
            <person name="Winkler M.E."/>
        </authorList>
    </citation>
    <scope>NUCLEOTIDE SEQUENCE</scope>
</reference>
<proteinExistence type="predicted"/>
<protein>
    <submittedName>
        <fullName evidence="1">Uncharacterized protein</fullName>
    </submittedName>
</protein>
<evidence type="ECO:0000313" key="1">
    <source>
        <dbReference type="EMBL" id="SVB01098.1"/>
    </source>
</evidence>
<organism evidence="1">
    <name type="scientific">marine metagenome</name>
    <dbReference type="NCBI Taxonomy" id="408172"/>
    <lineage>
        <taxon>unclassified sequences</taxon>
        <taxon>metagenomes</taxon>
        <taxon>ecological metagenomes</taxon>
    </lineage>
</organism>
<dbReference type="EMBL" id="UINC01025466">
    <property type="protein sequence ID" value="SVB01098.1"/>
    <property type="molecule type" value="Genomic_DNA"/>
</dbReference>
<dbReference type="AlphaFoldDB" id="A0A382AHZ2"/>
<name>A0A382AHZ2_9ZZZZ</name>